<protein>
    <submittedName>
        <fullName evidence="2">Uncharacterized protein</fullName>
    </submittedName>
</protein>
<evidence type="ECO:0000313" key="3">
    <source>
        <dbReference type="Proteomes" id="UP000683925"/>
    </source>
</evidence>
<comment type="caution">
    <text evidence="2">The sequence shown here is derived from an EMBL/GenBank/DDBJ whole genome shotgun (WGS) entry which is preliminary data.</text>
</comment>
<feature type="region of interest" description="Disordered" evidence="1">
    <location>
        <begin position="1"/>
        <end position="22"/>
    </location>
</feature>
<accession>A0A8S1RYH6</accession>
<gene>
    <name evidence="2" type="ORF">POCTA_138.1.T0050235</name>
</gene>
<keyword evidence="3" id="KW-1185">Reference proteome</keyword>
<dbReference type="OrthoDB" id="297685at2759"/>
<sequence>MGDLKTILKSPLQPNESRHNDVHQKTVKLNNYENICFLEQKSEKMQQIQIMNEPNQQLNYRIHQLSIRRISSPNLHQLKLDINLQTKSSLSLKTTQLQTPVPVSFKQYDIVTQLLGSLKNQQRNQGNYLTKR</sequence>
<organism evidence="2 3">
    <name type="scientific">Paramecium octaurelia</name>
    <dbReference type="NCBI Taxonomy" id="43137"/>
    <lineage>
        <taxon>Eukaryota</taxon>
        <taxon>Sar</taxon>
        <taxon>Alveolata</taxon>
        <taxon>Ciliophora</taxon>
        <taxon>Intramacronucleata</taxon>
        <taxon>Oligohymenophorea</taxon>
        <taxon>Peniculida</taxon>
        <taxon>Parameciidae</taxon>
        <taxon>Paramecium</taxon>
    </lineage>
</organism>
<name>A0A8S1RYH6_PAROT</name>
<evidence type="ECO:0000256" key="1">
    <source>
        <dbReference type="SAM" id="MobiDB-lite"/>
    </source>
</evidence>
<dbReference type="EMBL" id="CAJJDP010000004">
    <property type="protein sequence ID" value="CAD8134051.1"/>
    <property type="molecule type" value="Genomic_DNA"/>
</dbReference>
<evidence type="ECO:0000313" key="2">
    <source>
        <dbReference type="EMBL" id="CAD8134051.1"/>
    </source>
</evidence>
<proteinExistence type="predicted"/>
<dbReference type="AlphaFoldDB" id="A0A8S1RYH6"/>
<reference evidence="2" key="1">
    <citation type="submission" date="2021-01" db="EMBL/GenBank/DDBJ databases">
        <authorList>
            <consortium name="Genoscope - CEA"/>
            <person name="William W."/>
        </authorList>
    </citation>
    <scope>NUCLEOTIDE SEQUENCE</scope>
</reference>
<dbReference type="Proteomes" id="UP000683925">
    <property type="component" value="Unassembled WGS sequence"/>
</dbReference>